<keyword evidence="10" id="KW-0812">Transmembrane</keyword>
<evidence type="ECO:0000256" key="22">
    <source>
        <dbReference type="ARBA" id="ARBA00093512"/>
    </source>
</evidence>
<dbReference type="GO" id="GO:0006957">
    <property type="term" value="P:complement activation, alternative pathway"/>
    <property type="evidence" value="ECO:0007669"/>
    <property type="project" value="UniProtKB-KW"/>
</dbReference>
<keyword evidence="12" id="KW-0204">Cytolysis</keyword>
<dbReference type="InterPro" id="IPR036383">
    <property type="entry name" value="TSP1_rpt_sf"/>
</dbReference>
<evidence type="ECO:0000313" key="25">
    <source>
        <dbReference type="Proteomes" id="UP000515202"/>
    </source>
</evidence>
<evidence type="ECO:0000256" key="15">
    <source>
        <dbReference type="ARBA" id="ARBA00023058"/>
    </source>
</evidence>
<evidence type="ECO:0000256" key="20">
    <source>
        <dbReference type="ARBA" id="ARBA00023298"/>
    </source>
</evidence>
<keyword evidence="5" id="KW-1134">Transmembrane beta strand</keyword>
<keyword evidence="15" id="KW-0473">Membrane attack complex</keyword>
<dbReference type="RefSeq" id="XP_023392681.1">
    <property type="nucleotide sequence ID" value="XM_023536913.1"/>
</dbReference>
<evidence type="ECO:0000256" key="10">
    <source>
        <dbReference type="ARBA" id="ARBA00022692"/>
    </source>
</evidence>
<evidence type="ECO:0000256" key="8">
    <source>
        <dbReference type="ARBA" id="ARBA00022537"/>
    </source>
</evidence>
<comment type="caution">
    <text evidence="23">Lacks conserved residue(s) required for the propagation of feature annotation.</text>
</comment>
<dbReference type="PROSITE" id="PS51412">
    <property type="entry name" value="MACPF_2"/>
    <property type="match status" value="1"/>
</dbReference>
<feature type="domain" description="MACPF" evidence="24">
    <location>
        <begin position="139"/>
        <end position="478"/>
    </location>
</feature>
<comment type="subunit">
    <text evidence="22">Homooligomer; about 20 C9 chains oligomerize to give rise to a huge beta-barrel that forms a 100 Angstrom diameter pore in target membranes. Component of the membrane attack complex (MAC), composed of complement C5b, C6, C7, C8A, C8B, C8G and multiple copies of the pore-forming subunit C9.</text>
</comment>
<keyword evidence="14" id="KW-0180">Complement pathway</keyword>
<dbReference type="FunFam" id="2.10.25.10:FF:000766">
    <property type="entry name" value="Complement component C9"/>
    <property type="match status" value="1"/>
</dbReference>
<keyword evidence="7" id="KW-0245">EGF-like domain</keyword>
<dbReference type="CDD" id="cd00112">
    <property type="entry name" value="LDLa"/>
    <property type="match status" value="1"/>
</dbReference>
<evidence type="ECO:0000256" key="17">
    <source>
        <dbReference type="ARBA" id="ARBA00023157"/>
    </source>
</evidence>
<dbReference type="PANTHER" id="PTHR45742:SF3">
    <property type="entry name" value="COMPLEMENT COMPONENT C9"/>
    <property type="match status" value="1"/>
</dbReference>
<dbReference type="PRINTS" id="PR00764">
    <property type="entry name" value="COMPLEMENTC9"/>
</dbReference>
<keyword evidence="8" id="KW-1052">Target cell membrane</keyword>
<dbReference type="CTD" id="735"/>
<dbReference type="Proteomes" id="UP000515202">
    <property type="component" value="Unplaced"/>
</dbReference>
<feature type="disulfide bond" evidence="23">
    <location>
        <begin position="120"/>
        <end position="135"/>
    </location>
</feature>
<dbReference type="InterPro" id="IPR020863">
    <property type="entry name" value="MACPF_CS"/>
</dbReference>
<dbReference type="Gene3D" id="2.10.25.10">
    <property type="entry name" value="Laminin"/>
    <property type="match status" value="1"/>
</dbReference>
<dbReference type="SUPFAM" id="SSF57196">
    <property type="entry name" value="EGF/Laminin"/>
    <property type="match status" value="1"/>
</dbReference>
<evidence type="ECO:0000256" key="4">
    <source>
        <dbReference type="ARBA" id="ARBA00018261"/>
    </source>
</evidence>
<evidence type="ECO:0000259" key="24">
    <source>
        <dbReference type="PROSITE" id="PS51412"/>
    </source>
</evidence>
<protein>
    <recommendedName>
        <fullName evidence="4">Complement component C9</fullName>
    </recommendedName>
</protein>
<dbReference type="FunFam" id="2.20.100.10:FF:000089">
    <property type="entry name" value="Complement component C9"/>
    <property type="match status" value="1"/>
</dbReference>
<keyword evidence="25" id="KW-1185">Reference proteome</keyword>
<name>A0A6P6CYQ6_PTEVA</name>
<dbReference type="SMART" id="SM00209">
    <property type="entry name" value="TSP1"/>
    <property type="match status" value="1"/>
</dbReference>
<dbReference type="SUPFAM" id="SSF82895">
    <property type="entry name" value="TSP-1 type 1 repeat"/>
    <property type="match status" value="1"/>
</dbReference>
<dbReference type="GO" id="GO:0044218">
    <property type="term" value="C:other organism cell membrane"/>
    <property type="evidence" value="ECO:0007669"/>
    <property type="project" value="UniProtKB-KW"/>
</dbReference>
<sequence>MSLQVDSSHSGFYPRIRITILQSLFLTSEDYDMQSSGTPLPIDCRMSPWSEWSKCDPCLKQMFRSRSIVVFGQYNGKKCLDTVGERQQCEPTEICEDEEDDCGKDFKCGTGRCIKRRLLCNGDNDCGDFTDEDDCESDPRPPCRDRVVEESELARTAGYGINILGMVPLTSPFDNEYYHGLCDRVRDGNTLTYYRRPWNVATLAFETKVDKNFRTEHYEEQVEAFKSVMKETTSNFNAGVSLKFTPTEALGLCKSRQKGCLEEAEVPENNTSQVNAEGSFRFTYSKNEIYQLFLSHSSKKDKMFLRVKGVVDLGRFVMRSRDVMLTPTFLDDLKALPTTYEKGEYYAFLENYGTHYSSSGSLGGFYELIYILDKANMKEKDIELKDVKKCLGFNVDLSVNFGVELKGDIDKNDCLKRGDGKTGDPHCTLPSGDIMLQLQTQLSPIHNLIPVRLKNAYPKKQNLERAIEDYVKEFSTSKCHSCQNGGTVVLLDGYCLCSCPVTFEGIACEIDKRILSGV</sequence>
<dbReference type="Pfam" id="PF00057">
    <property type="entry name" value="Ldl_recept_a"/>
    <property type="match status" value="1"/>
</dbReference>
<dbReference type="PROSITE" id="PS00279">
    <property type="entry name" value="MACPF_1"/>
    <property type="match status" value="1"/>
</dbReference>
<dbReference type="InterPro" id="IPR000884">
    <property type="entry name" value="TSP1_rpt"/>
</dbReference>
<evidence type="ECO:0000256" key="18">
    <source>
        <dbReference type="ARBA" id="ARBA00023162"/>
    </source>
</evidence>
<proteinExistence type="inferred from homology"/>
<keyword evidence="6" id="KW-0964">Secreted</keyword>
<dbReference type="InterPro" id="IPR001862">
    <property type="entry name" value="MAC_perforin"/>
</dbReference>
<dbReference type="InterPro" id="IPR020864">
    <property type="entry name" value="MACPF"/>
</dbReference>
<dbReference type="GO" id="GO:0006958">
    <property type="term" value="P:complement activation, classical pathway"/>
    <property type="evidence" value="ECO:0007669"/>
    <property type="project" value="UniProtKB-KW"/>
</dbReference>
<dbReference type="Pfam" id="PF00090">
    <property type="entry name" value="TSP_1"/>
    <property type="match status" value="1"/>
</dbReference>
<dbReference type="PROSITE" id="PS01209">
    <property type="entry name" value="LDLRA_1"/>
    <property type="match status" value="1"/>
</dbReference>
<dbReference type="GO" id="GO:0005576">
    <property type="term" value="C:extracellular region"/>
    <property type="evidence" value="ECO:0007669"/>
    <property type="project" value="UniProtKB-SubCell"/>
</dbReference>
<feature type="disulfide bond" evidence="23">
    <location>
        <begin position="108"/>
        <end position="126"/>
    </location>
</feature>
<evidence type="ECO:0000256" key="14">
    <source>
        <dbReference type="ARBA" id="ARBA00022875"/>
    </source>
</evidence>
<evidence type="ECO:0000313" key="26">
    <source>
        <dbReference type="RefSeq" id="XP_023392681.1"/>
    </source>
</evidence>
<comment type="function">
    <text evidence="21">Pore-forming component of the membrane attack complex (MAC), a multiprotein complex activated by the complement cascade, which inserts into a target cell membrane and forms a pore, leading to target cell membrane rupture and cell lysis. The MAC is initiated by proteolytic cleavage of C5 into complement C5b in response to the classical, alternative, lectin and GZMK complement pathways. The complement pathways consist in a cascade of proteins that leads to phagocytosis and breakdown of pathogens and signaling that strengthens the adaptive immune system. Constitutes the pore-forming subunit of the MAC complex: during MAC assembly, C9 associates with the C5b8 intermediate complex, and polymerizes to complete the pore.</text>
</comment>
<keyword evidence="20" id="KW-1053">Target membrane</keyword>
<dbReference type="GeneID" id="105299112"/>
<dbReference type="KEGG" id="pvp:105299112"/>
<evidence type="ECO:0000256" key="19">
    <source>
        <dbReference type="ARBA" id="ARBA00023180"/>
    </source>
</evidence>
<dbReference type="PROSITE" id="PS50092">
    <property type="entry name" value="TSP1"/>
    <property type="match status" value="1"/>
</dbReference>
<keyword evidence="19" id="KW-0325">Glycoprotein</keyword>
<comment type="subcellular location">
    <subcellularLocation>
        <location evidence="2">Secreted</location>
    </subcellularLocation>
    <subcellularLocation>
        <location evidence="1">Target cell membrane</location>
        <topology evidence="1">Multi-pass membrane protein</topology>
    </subcellularLocation>
</comment>
<evidence type="ECO:0000256" key="16">
    <source>
        <dbReference type="ARBA" id="ARBA00023136"/>
    </source>
</evidence>
<dbReference type="SMART" id="SM00457">
    <property type="entry name" value="MACPF"/>
    <property type="match status" value="1"/>
</dbReference>
<dbReference type="InterPro" id="IPR002172">
    <property type="entry name" value="LDrepeatLR_classA_rpt"/>
</dbReference>
<dbReference type="AlphaFoldDB" id="A0A6P6CYQ6"/>
<keyword evidence="11" id="KW-0732">Signal</keyword>
<reference evidence="26" key="1">
    <citation type="submission" date="2025-08" db="UniProtKB">
        <authorList>
            <consortium name="RefSeq"/>
        </authorList>
    </citation>
    <scope>IDENTIFICATION</scope>
    <source>
        <tissue evidence="26">Kidney</tissue>
    </source>
</reference>
<gene>
    <name evidence="26" type="primary">C9</name>
</gene>
<dbReference type="GO" id="GO:0005579">
    <property type="term" value="C:membrane attack complex"/>
    <property type="evidence" value="ECO:0007669"/>
    <property type="project" value="UniProtKB-KW"/>
</dbReference>
<evidence type="ECO:0000256" key="11">
    <source>
        <dbReference type="ARBA" id="ARBA00022729"/>
    </source>
</evidence>
<dbReference type="Pfam" id="PF01823">
    <property type="entry name" value="MACPF"/>
    <property type="match status" value="1"/>
</dbReference>
<dbReference type="InterPro" id="IPR023415">
    <property type="entry name" value="LDLR_class-A_CS"/>
</dbReference>
<dbReference type="PANTHER" id="PTHR45742">
    <property type="entry name" value="COMPLEMENT COMPONENT C6"/>
    <property type="match status" value="1"/>
</dbReference>
<evidence type="ECO:0000256" key="21">
    <source>
        <dbReference type="ARBA" id="ARBA00093294"/>
    </source>
</evidence>
<organism evidence="25 26">
    <name type="scientific">Pteropus vampyrus</name>
    <name type="common">Large flying fox</name>
    <dbReference type="NCBI Taxonomy" id="132908"/>
    <lineage>
        <taxon>Eukaryota</taxon>
        <taxon>Metazoa</taxon>
        <taxon>Chordata</taxon>
        <taxon>Craniata</taxon>
        <taxon>Vertebrata</taxon>
        <taxon>Euteleostomi</taxon>
        <taxon>Mammalia</taxon>
        <taxon>Eutheria</taxon>
        <taxon>Laurasiatheria</taxon>
        <taxon>Chiroptera</taxon>
        <taxon>Yinpterochiroptera</taxon>
        <taxon>Pteropodoidea</taxon>
        <taxon>Pteropodidae</taxon>
        <taxon>Pteropodinae</taxon>
        <taxon>Pteropus</taxon>
    </lineage>
</organism>
<dbReference type="Gene3D" id="4.10.400.10">
    <property type="entry name" value="Low-density Lipoprotein Receptor"/>
    <property type="match status" value="1"/>
</dbReference>
<dbReference type="Gene3D" id="2.20.100.10">
    <property type="entry name" value="Thrombospondin type-1 (TSP1) repeat"/>
    <property type="match status" value="1"/>
</dbReference>
<keyword evidence="9" id="KW-0399">Innate immunity</keyword>
<keyword evidence="13" id="KW-0391">Immunity</keyword>
<dbReference type="OrthoDB" id="10037824at2759"/>
<evidence type="ECO:0000256" key="13">
    <source>
        <dbReference type="ARBA" id="ARBA00022859"/>
    </source>
</evidence>
<evidence type="ECO:0000256" key="6">
    <source>
        <dbReference type="ARBA" id="ARBA00022525"/>
    </source>
</evidence>
<evidence type="ECO:0000256" key="2">
    <source>
        <dbReference type="ARBA" id="ARBA00004613"/>
    </source>
</evidence>
<dbReference type="PROSITE" id="PS50068">
    <property type="entry name" value="LDLRA_2"/>
    <property type="match status" value="1"/>
</dbReference>
<dbReference type="InterPro" id="IPR036055">
    <property type="entry name" value="LDL_receptor-like_sf"/>
</dbReference>
<accession>A0A6P6CYQ6</accession>
<evidence type="ECO:0000256" key="9">
    <source>
        <dbReference type="ARBA" id="ARBA00022588"/>
    </source>
</evidence>
<evidence type="ECO:0000256" key="5">
    <source>
        <dbReference type="ARBA" id="ARBA00022452"/>
    </source>
</evidence>
<comment type="similarity">
    <text evidence="3">Belongs to the complement C6/C7/C8/C9 family.</text>
</comment>
<evidence type="ECO:0000256" key="3">
    <source>
        <dbReference type="ARBA" id="ARBA00009214"/>
    </source>
</evidence>
<evidence type="ECO:0000256" key="12">
    <source>
        <dbReference type="ARBA" id="ARBA00022852"/>
    </source>
</evidence>
<evidence type="ECO:0000256" key="23">
    <source>
        <dbReference type="PROSITE-ProRule" id="PRU00124"/>
    </source>
</evidence>
<evidence type="ECO:0000256" key="7">
    <source>
        <dbReference type="ARBA" id="ARBA00022536"/>
    </source>
</evidence>
<dbReference type="GO" id="GO:0031640">
    <property type="term" value="P:killing of cells of another organism"/>
    <property type="evidence" value="ECO:0007669"/>
    <property type="project" value="UniProtKB-KW"/>
</dbReference>
<dbReference type="SMART" id="SM00192">
    <property type="entry name" value="LDLa"/>
    <property type="match status" value="1"/>
</dbReference>
<evidence type="ECO:0000256" key="1">
    <source>
        <dbReference type="ARBA" id="ARBA00004276"/>
    </source>
</evidence>
<dbReference type="SUPFAM" id="SSF57424">
    <property type="entry name" value="LDL receptor-like module"/>
    <property type="match status" value="1"/>
</dbReference>
<keyword evidence="16" id="KW-0472">Membrane</keyword>
<keyword evidence="18" id="KW-0179">Complement alternate pathway</keyword>
<keyword evidence="17 23" id="KW-1015">Disulfide bond</keyword>